<dbReference type="EMBL" id="MSDO01000009">
    <property type="protein sequence ID" value="OLO04776.1"/>
    <property type="molecule type" value="Genomic_DNA"/>
</dbReference>
<gene>
    <name evidence="1" type="ORF">BTW07_08265</name>
</gene>
<dbReference type="Gene3D" id="3.30.530.20">
    <property type="match status" value="1"/>
</dbReference>
<reference evidence="1 2" key="1">
    <citation type="submission" date="2016-12" db="EMBL/GenBank/DDBJ databases">
        <title>Draft genome sequences of strains Salinicola socius SMB35, Salinicola sp. MH3R3-1 and Chromohalobacter sp. SMB17 from the Verkhnekamsk potash mining region of Russia.</title>
        <authorList>
            <person name="Mavrodi D.V."/>
            <person name="Olsson B.E."/>
            <person name="Korsakova E.S."/>
            <person name="Pyankova A."/>
            <person name="Mavrodi O.V."/>
            <person name="Plotnikova E.G."/>
        </authorList>
    </citation>
    <scope>NUCLEOTIDE SEQUENCE [LARGE SCALE GENOMIC DNA]</scope>
    <source>
        <strain evidence="1 2">SMB35</strain>
    </source>
</reference>
<sequence length="136" mass="15260">MHDAITISLTVECPWQSVYEAFWRPEAFPLWASGLSQPRLSQQGERWLAKGPEGSVLIRFTGHNPYGVMDHWVELASGEVVYVPLRIIANDGGAEVQLTLFRRPGMDEAAFERDTDWVRQDLLALKTLSETSISSG</sequence>
<accession>A0A1Q8STP2</accession>
<proteinExistence type="predicted"/>
<dbReference type="AlphaFoldDB" id="A0A1Q8STP2"/>
<dbReference type="SUPFAM" id="SSF55961">
    <property type="entry name" value="Bet v1-like"/>
    <property type="match status" value="1"/>
</dbReference>
<dbReference type="RefSeq" id="WP_075569675.1">
    <property type="nucleotide sequence ID" value="NZ_MSDO01000009.1"/>
</dbReference>
<dbReference type="STRING" id="404433.BTW07_08265"/>
<dbReference type="OrthoDB" id="880456at2"/>
<dbReference type="Proteomes" id="UP000186878">
    <property type="component" value="Unassembled WGS sequence"/>
</dbReference>
<dbReference type="InterPro" id="IPR023393">
    <property type="entry name" value="START-like_dom_sf"/>
</dbReference>
<name>A0A1Q8STP2_9GAMM</name>
<evidence type="ECO:0000313" key="2">
    <source>
        <dbReference type="Proteomes" id="UP000186878"/>
    </source>
</evidence>
<comment type="caution">
    <text evidence="1">The sequence shown here is derived from an EMBL/GenBank/DDBJ whole genome shotgun (WGS) entry which is preliminary data.</text>
</comment>
<evidence type="ECO:0000313" key="1">
    <source>
        <dbReference type="EMBL" id="OLO04776.1"/>
    </source>
</evidence>
<protein>
    <submittedName>
        <fullName evidence="1">Polyketide cyclase</fullName>
    </submittedName>
</protein>
<keyword evidence="2" id="KW-1185">Reference proteome</keyword>
<organism evidence="1 2">
    <name type="scientific">Salinicola socius</name>
    <dbReference type="NCBI Taxonomy" id="404433"/>
    <lineage>
        <taxon>Bacteria</taxon>
        <taxon>Pseudomonadati</taxon>
        <taxon>Pseudomonadota</taxon>
        <taxon>Gammaproteobacteria</taxon>
        <taxon>Oceanospirillales</taxon>
        <taxon>Halomonadaceae</taxon>
        <taxon>Salinicola</taxon>
    </lineage>
</organism>